<dbReference type="Gene3D" id="3.40.50.2000">
    <property type="entry name" value="Glycogen Phosphorylase B"/>
    <property type="match status" value="2"/>
</dbReference>
<dbReference type="GO" id="GO:1901135">
    <property type="term" value="P:carbohydrate derivative metabolic process"/>
    <property type="evidence" value="ECO:0007669"/>
    <property type="project" value="UniProtKB-ARBA"/>
</dbReference>
<dbReference type="Pfam" id="PF13439">
    <property type="entry name" value="Glyco_transf_4"/>
    <property type="match status" value="1"/>
</dbReference>
<keyword evidence="3" id="KW-0328">Glycosyltransferase</keyword>
<proteinExistence type="predicted"/>
<dbReference type="AlphaFoldDB" id="A0A5S9QGI0"/>
<accession>A0A5S9QGI0</accession>
<dbReference type="SUPFAM" id="SSF53756">
    <property type="entry name" value="UDP-Glycosyltransferase/glycogen phosphorylase"/>
    <property type="match status" value="1"/>
</dbReference>
<evidence type="ECO:0000259" key="1">
    <source>
        <dbReference type="Pfam" id="PF00534"/>
    </source>
</evidence>
<keyword evidence="4" id="KW-1185">Reference proteome</keyword>
<dbReference type="PANTHER" id="PTHR12526">
    <property type="entry name" value="GLYCOSYLTRANSFERASE"/>
    <property type="match status" value="1"/>
</dbReference>
<dbReference type="CDD" id="cd03811">
    <property type="entry name" value="GT4_GT28_WabH-like"/>
    <property type="match status" value="1"/>
</dbReference>
<sequence length="362" mass="40230">MAGFSTSFEAMNMPYRIGFLLGSLTGAGAEKTILTLAKNLSALGHSVDLYLLDTHGDYPQDGGINYIGVSGNKKTAKRQHLRTLTKNAGYDLFVTSRADFYGDISVVNKYCSVHITPTAWLKKHPLKFWKYPLQVRKLKRKFSNKRLIALSKGIKTDLVDHLGCASDNVMIINNPFETDRIRALANEPGAIPDGDYIVYVASMIPRKRHTDLFHAFSQLKNQRVRLVLIGQGHLKHELEELADSLGIQERVDFWGWDINPYRLVKAAKVSVLASEAEGLPRAVVESLLLSTPTVSTDCPSGPAEVMTGKLADYLVPVGDVDALKTSIDRALESYPDIDQDRLSRFDAVNVAKRYETLIPCHN</sequence>
<feature type="domain" description="Glycosyl transferase family 1" evidence="1">
    <location>
        <begin position="192"/>
        <end position="334"/>
    </location>
</feature>
<evidence type="ECO:0000313" key="3">
    <source>
        <dbReference type="EMBL" id="CAA0117081.1"/>
    </source>
</evidence>
<feature type="domain" description="Glycosyltransferase subfamily 4-like N-terminal" evidence="2">
    <location>
        <begin position="28"/>
        <end position="180"/>
    </location>
</feature>
<dbReference type="Proteomes" id="UP000441399">
    <property type="component" value="Unassembled WGS sequence"/>
</dbReference>
<dbReference type="EC" id="2.4.1.291" evidence="3"/>
<reference evidence="3 4" key="1">
    <citation type="submission" date="2019-11" db="EMBL/GenBank/DDBJ databases">
        <authorList>
            <person name="Holert J."/>
        </authorList>
    </citation>
    <scope>NUCLEOTIDE SEQUENCE [LARGE SCALE GENOMIC DNA]</scope>
    <source>
        <strain evidence="3">SB11_3</strain>
    </source>
</reference>
<dbReference type="InterPro" id="IPR028098">
    <property type="entry name" value="Glyco_trans_4-like_N"/>
</dbReference>
<dbReference type="EMBL" id="CACSIO010000023">
    <property type="protein sequence ID" value="CAA0117081.1"/>
    <property type="molecule type" value="Genomic_DNA"/>
</dbReference>
<dbReference type="GO" id="GO:0016757">
    <property type="term" value="F:glycosyltransferase activity"/>
    <property type="evidence" value="ECO:0007669"/>
    <property type="project" value="UniProtKB-KW"/>
</dbReference>
<protein>
    <submittedName>
        <fullName evidence="3">N-acetylgalactosamine-N,N '-diacetylbacillosaminyl-diphospho-undecaprenol 4-alpha-N-acetylgalactosaminyltransferase</fullName>
        <ecNumber evidence="3">2.4.1.291</ecNumber>
    </submittedName>
</protein>
<organism evidence="3 4">
    <name type="scientific">BD1-7 clade bacterium</name>
    <dbReference type="NCBI Taxonomy" id="2029982"/>
    <lineage>
        <taxon>Bacteria</taxon>
        <taxon>Pseudomonadati</taxon>
        <taxon>Pseudomonadota</taxon>
        <taxon>Gammaproteobacteria</taxon>
        <taxon>Cellvibrionales</taxon>
        <taxon>Spongiibacteraceae</taxon>
        <taxon>BD1-7 clade</taxon>
    </lineage>
</organism>
<dbReference type="Pfam" id="PF00534">
    <property type="entry name" value="Glycos_transf_1"/>
    <property type="match status" value="1"/>
</dbReference>
<dbReference type="InterPro" id="IPR001296">
    <property type="entry name" value="Glyco_trans_1"/>
</dbReference>
<gene>
    <name evidence="3" type="primary">pglJ_2</name>
    <name evidence="3" type="ORF">OPDIPICF_02020</name>
</gene>
<evidence type="ECO:0000259" key="2">
    <source>
        <dbReference type="Pfam" id="PF13439"/>
    </source>
</evidence>
<name>A0A5S9QGI0_9GAMM</name>
<keyword evidence="3" id="KW-0808">Transferase</keyword>
<evidence type="ECO:0000313" key="4">
    <source>
        <dbReference type="Proteomes" id="UP000441399"/>
    </source>
</evidence>
<dbReference type="PANTHER" id="PTHR12526:SF638">
    <property type="entry name" value="SPORE COAT PROTEIN SA"/>
    <property type="match status" value="1"/>
</dbReference>